<comment type="caution">
    <text evidence="10">The sequence shown here is derived from an EMBL/GenBank/DDBJ whole genome shotgun (WGS) entry which is preliminary data.</text>
</comment>
<feature type="transmembrane region" description="Helical" evidence="8">
    <location>
        <begin position="343"/>
        <end position="362"/>
    </location>
</feature>
<feature type="transmembrane region" description="Helical" evidence="8">
    <location>
        <begin position="242"/>
        <end position="260"/>
    </location>
</feature>
<keyword evidence="5 8" id="KW-0812">Transmembrane</keyword>
<dbReference type="SUPFAM" id="SSF103473">
    <property type="entry name" value="MFS general substrate transporter"/>
    <property type="match status" value="1"/>
</dbReference>
<name>A0A6L7GU17_9ACTN</name>
<feature type="transmembrane region" description="Helical" evidence="8">
    <location>
        <begin position="212"/>
        <end position="230"/>
    </location>
</feature>
<feature type="transmembrane region" description="Helical" evidence="8">
    <location>
        <begin position="90"/>
        <end position="109"/>
    </location>
</feature>
<dbReference type="CDD" id="cd17321">
    <property type="entry name" value="MFS_MMR_MDR_like"/>
    <property type="match status" value="1"/>
</dbReference>
<feature type="transmembrane region" description="Helical" evidence="8">
    <location>
        <begin position="115"/>
        <end position="137"/>
    </location>
</feature>
<comment type="subcellular location">
    <subcellularLocation>
        <location evidence="1">Cell membrane</location>
        <topology evidence="1">Multi-pass membrane protein</topology>
    </subcellularLocation>
</comment>
<evidence type="ECO:0000256" key="3">
    <source>
        <dbReference type="ARBA" id="ARBA00022448"/>
    </source>
</evidence>
<dbReference type="InterPro" id="IPR004638">
    <property type="entry name" value="EmrB-like"/>
</dbReference>
<accession>A0A6L7GU17</accession>
<dbReference type="Gene3D" id="1.20.1250.20">
    <property type="entry name" value="MFS general substrate transporter like domains"/>
    <property type="match status" value="1"/>
</dbReference>
<dbReference type="Pfam" id="PF07690">
    <property type="entry name" value="MFS_1"/>
    <property type="match status" value="1"/>
</dbReference>
<dbReference type="InterPro" id="IPR020846">
    <property type="entry name" value="MFS_dom"/>
</dbReference>
<dbReference type="PRINTS" id="PR01036">
    <property type="entry name" value="TCRTETB"/>
</dbReference>
<dbReference type="GO" id="GO:0022857">
    <property type="term" value="F:transmembrane transporter activity"/>
    <property type="evidence" value="ECO:0007669"/>
    <property type="project" value="InterPro"/>
</dbReference>
<evidence type="ECO:0000256" key="7">
    <source>
        <dbReference type="ARBA" id="ARBA00023136"/>
    </source>
</evidence>
<evidence type="ECO:0000259" key="9">
    <source>
        <dbReference type="PROSITE" id="PS50850"/>
    </source>
</evidence>
<dbReference type="PROSITE" id="PS50850">
    <property type="entry name" value="MFS"/>
    <property type="match status" value="1"/>
</dbReference>
<reference evidence="10 11" key="1">
    <citation type="submission" date="2019-11" db="EMBL/GenBank/DDBJ databases">
        <title>Gordonia sp. nov., a novel actinobacterium isolated from mangrove soil in Hainan.</title>
        <authorList>
            <person name="Huang X."/>
            <person name="Xie Y."/>
            <person name="Chu X."/>
            <person name="Xiao K."/>
        </authorList>
    </citation>
    <scope>NUCLEOTIDE SEQUENCE [LARGE SCALE GENOMIC DNA]</scope>
    <source>
        <strain evidence="10 11">HNM0687</strain>
    </source>
</reference>
<feature type="transmembrane region" description="Helical" evidence="8">
    <location>
        <begin position="60"/>
        <end position="78"/>
    </location>
</feature>
<feature type="transmembrane region" description="Helical" evidence="8">
    <location>
        <begin position="310"/>
        <end position="331"/>
    </location>
</feature>
<feature type="transmembrane region" description="Helical" evidence="8">
    <location>
        <begin position="149"/>
        <end position="167"/>
    </location>
</feature>
<dbReference type="RefSeq" id="WP_160902339.1">
    <property type="nucleotide sequence ID" value="NZ_CP102850.1"/>
</dbReference>
<dbReference type="NCBIfam" id="TIGR00711">
    <property type="entry name" value="efflux_EmrB"/>
    <property type="match status" value="1"/>
</dbReference>
<organism evidence="10 11">
    <name type="scientific">Gordonia mangrovi</name>
    <dbReference type="NCBI Taxonomy" id="2665643"/>
    <lineage>
        <taxon>Bacteria</taxon>
        <taxon>Bacillati</taxon>
        <taxon>Actinomycetota</taxon>
        <taxon>Actinomycetes</taxon>
        <taxon>Mycobacteriales</taxon>
        <taxon>Gordoniaceae</taxon>
        <taxon>Gordonia</taxon>
    </lineage>
</organism>
<proteinExistence type="inferred from homology"/>
<evidence type="ECO:0000256" key="8">
    <source>
        <dbReference type="SAM" id="Phobius"/>
    </source>
</evidence>
<evidence type="ECO:0000256" key="4">
    <source>
        <dbReference type="ARBA" id="ARBA00022475"/>
    </source>
</evidence>
<keyword evidence="4" id="KW-1003">Cell membrane</keyword>
<dbReference type="EMBL" id="WMBR01000003">
    <property type="protein sequence ID" value="MXP22155.1"/>
    <property type="molecule type" value="Genomic_DNA"/>
</dbReference>
<dbReference type="Proteomes" id="UP000475545">
    <property type="component" value="Unassembled WGS sequence"/>
</dbReference>
<dbReference type="InterPro" id="IPR036259">
    <property type="entry name" value="MFS_trans_sf"/>
</dbReference>
<protein>
    <submittedName>
        <fullName evidence="10">DHA2 family efflux MFS transporter permease subunit</fullName>
    </submittedName>
</protein>
<feature type="transmembrane region" description="Helical" evidence="8">
    <location>
        <begin position="448"/>
        <end position="470"/>
    </location>
</feature>
<feature type="transmembrane region" description="Helical" evidence="8">
    <location>
        <begin position="179"/>
        <end position="200"/>
    </location>
</feature>
<evidence type="ECO:0000256" key="6">
    <source>
        <dbReference type="ARBA" id="ARBA00022989"/>
    </source>
</evidence>
<dbReference type="Gene3D" id="1.20.1720.10">
    <property type="entry name" value="Multidrug resistance protein D"/>
    <property type="match status" value="1"/>
</dbReference>
<keyword evidence="11" id="KW-1185">Reference proteome</keyword>
<comment type="similarity">
    <text evidence="2">Belongs to the major facilitator superfamily. EmrB family.</text>
</comment>
<evidence type="ECO:0000256" key="2">
    <source>
        <dbReference type="ARBA" id="ARBA00008537"/>
    </source>
</evidence>
<evidence type="ECO:0000256" key="5">
    <source>
        <dbReference type="ARBA" id="ARBA00022692"/>
    </source>
</evidence>
<dbReference type="InterPro" id="IPR011701">
    <property type="entry name" value="MFS"/>
</dbReference>
<dbReference type="AlphaFoldDB" id="A0A6L7GU17"/>
<evidence type="ECO:0000256" key="1">
    <source>
        <dbReference type="ARBA" id="ARBA00004651"/>
    </source>
</evidence>
<evidence type="ECO:0000313" key="10">
    <source>
        <dbReference type="EMBL" id="MXP22155.1"/>
    </source>
</evidence>
<feature type="transmembrane region" description="Helical" evidence="8">
    <location>
        <begin position="272"/>
        <end position="298"/>
    </location>
</feature>
<sequence length="492" mass="50660">MSEVVVARGAPEVDEMSRRRQMAILATCCLSLFIIGIDTSGVNVAIPAIGSALGASSSQLQWVIDSYTLVLASLLMLGGSLGDRLGRKRVFQVGLTVFGVGSVLCSLAGTPEMLIGARMLQAVGGAMMNPVAMSIITNIFTEPRERARAIGLWGAAIGVSMALGPLVGGALVDGIGWEAIFWLNVPVCITAIVATAVLVPESRATHTRRPDPAGQILILVFLATLTYGIIEGRTLGWSSVPVAGAFAMAAAALIGLLVVESRRREPLLDLRFFGSVPFSSSVIGAVIAFSAMGGFLFLNTLYLQQVRGLSPLQAGLMTLPMAVANAAFSPLSGRLVGDRGARLPMVGAGMMVLFSGLMLTRAGTDTSMWYLGVAYLALGIGMGLVNAPITNAAVSGMPRSQAGVASAIASTSRQVGISLGVAVFGAIAFAGVGGSVADDLAEAAHPAWVLMAFCGVALVAVGLVSTTTWARATAERTRTRIQGGAAVTRHTV</sequence>
<feature type="domain" description="Major facilitator superfamily (MFS) profile" evidence="9">
    <location>
        <begin position="24"/>
        <end position="469"/>
    </location>
</feature>
<feature type="transmembrane region" description="Helical" evidence="8">
    <location>
        <begin position="415"/>
        <end position="436"/>
    </location>
</feature>
<evidence type="ECO:0000313" key="11">
    <source>
        <dbReference type="Proteomes" id="UP000475545"/>
    </source>
</evidence>
<keyword evidence="3" id="KW-0813">Transport</keyword>
<keyword evidence="7 8" id="KW-0472">Membrane</keyword>
<feature type="transmembrane region" description="Helical" evidence="8">
    <location>
        <begin position="368"/>
        <end position="394"/>
    </location>
</feature>
<keyword evidence="6 8" id="KW-1133">Transmembrane helix</keyword>
<dbReference type="PANTHER" id="PTHR42718:SF9">
    <property type="entry name" value="MAJOR FACILITATOR SUPERFAMILY MULTIDRUG TRANSPORTER MFSC"/>
    <property type="match status" value="1"/>
</dbReference>
<gene>
    <name evidence="10" type="ORF">GIY30_12450</name>
</gene>
<dbReference type="PANTHER" id="PTHR42718">
    <property type="entry name" value="MAJOR FACILITATOR SUPERFAMILY MULTIDRUG TRANSPORTER MFSC"/>
    <property type="match status" value="1"/>
</dbReference>
<dbReference type="GO" id="GO:0005886">
    <property type="term" value="C:plasma membrane"/>
    <property type="evidence" value="ECO:0007669"/>
    <property type="project" value="UniProtKB-SubCell"/>
</dbReference>
<feature type="transmembrane region" description="Helical" evidence="8">
    <location>
        <begin position="23"/>
        <end position="48"/>
    </location>
</feature>